<accession>A0A6J5UVP0</accession>
<gene>
    <name evidence="1" type="ORF">CURHAP_LOCUS33515</name>
</gene>
<dbReference type="Proteomes" id="UP000507222">
    <property type="component" value="Unassembled WGS sequence"/>
</dbReference>
<reference evidence="1 2" key="1">
    <citation type="submission" date="2020-05" db="EMBL/GenBank/DDBJ databases">
        <authorList>
            <person name="Campoy J."/>
            <person name="Schneeberger K."/>
            <person name="Spophaly S."/>
        </authorList>
    </citation>
    <scope>NUCLEOTIDE SEQUENCE [LARGE SCALE GENOMIC DNA]</scope>
    <source>
        <strain evidence="1">PruArmRojPasFocal</strain>
    </source>
</reference>
<name>A0A6J5UVP0_PRUAR</name>
<dbReference type="AlphaFoldDB" id="A0A6J5UVP0"/>
<proteinExistence type="predicted"/>
<protein>
    <submittedName>
        <fullName evidence="1">Uncharacterized protein</fullName>
    </submittedName>
</protein>
<dbReference type="SUPFAM" id="SSF56672">
    <property type="entry name" value="DNA/RNA polymerases"/>
    <property type="match status" value="1"/>
</dbReference>
<evidence type="ECO:0000313" key="1">
    <source>
        <dbReference type="EMBL" id="CAB4280620.1"/>
    </source>
</evidence>
<dbReference type="EMBL" id="CAEKDK010000005">
    <property type="protein sequence ID" value="CAB4280620.1"/>
    <property type="molecule type" value="Genomic_DNA"/>
</dbReference>
<evidence type="ECO:0000313" key="2">
    <source>
        <dbReference type="Proteomes" id="UP000507222"/>
    </source>
</evidence>
<sequence>MEERKLISLVTDLSGTVRVKKKKGSYFLPSHLYAVGNFDISLLPIKLNLPMVCKPRDWTSACRGDQNPRYLSDLSGGYLSGPTGGLYDRYRLLSSGDIIIFI</sequence>
<organism evidence="1 2">
    <name type="scientific">Prunus armeniaca</name>
    <name type="common">Apricot</name>
    <name type="synonym">Armeniaca vulgaris</name>
    <dbReference type="NCBI Taxonomy" id="36596"/>
    <lineage>
        <taxon>Eukaryota</taxon>
        <taxon>Viridiplantae</taxon>
        <taxon>Streptophyta</taxon>
        <taxon>Embryophyta</taxon>
        <taxon>Tracheophyta</taxon>
        <taxon>Spermatophyta</taxon>
        <taxon>Magnoliopsida</taxon>
        <taxon>eudicotyledons</taxon>
        <taxon>Gunneridae</taxon>
        <taxon>Pentapetalae</taxon>
        <taxon>rosids</taxon>
        <taxon>fabids</taxon>
        <taxon>Rosales</taxon>
        <taxon>Rosaceae</taxon>
        <taxon>Amygdaloideae</taxon>
        <taxon>Amygdaleae</taxon>
        <taxon>Prunus</taxon>
    </lineage>
</organism>
<dbReference type="InterPro" id="IPR043502">
    <property type="entry name" value="DNA/RNA_pol_sf"/>
</dbReference>